<dbReference type="SUPFAM" id="SSF81383">
    <property type="entry name" value="F-box domain"/>
    <property type="match status" value="1"/>
</dbReference>
<keyword evidence="2" id="KW-0645">Protease</keyword>
<evidence type="ECO:0000259" key="5">
    <source>
        <dbReference type="PROSITE" id="PS50600"/>
    </source>
</evidence>
<feature type="domain" description="Ubiquitin-like protease family profile" evidence="5">
    <location>
        <begin position="16"/>
        <end position="331"/>
    </location>
</feature>
<gene>
    <name evidence="6" type="ORF">Tco_1068177</name>
</gene>
<dbReference type="Pfam" id="PF00646">
    <property type="entry name" value="F-box"/>
    <property type="match status" value="1"/>
</dbReference>
<dbReference type="Pfam" id="PF02902">
    <property type="entry name" value="Peptidase_C48"/>
    <property type="match status" value="1"/>
</dbReference>
<evidence type="ECO:0000256" key="2">
    <source>
        <dbReference type="ARBA" id="ARBA00022670"/>
    </source>
</evidence>
<name>A0ABQ5HGV2_9ASTR</name>
<dbReference type="InterPro" id="IPR001810">
    <property type="entry name" value="F-box_dom"/>
</dbReference>
<comment type="caution">
    <text evidence="6">The sequence shown here is derived from an EMBL/GenBank/DDBJ whole genome shotgun (WGS) entry which is preliminary data.</text>
</comment>
<evidence type="ECO:0000259" key="4">
    <source>
        <dbReference type="PROSITE" id="PS50181"/>
    </source>
</evidence>
<evidence type="ECO:0000313" key="6">
    <source>
        <dbReference type="EMBL" id="GJT86460.1"/>
    </source>
</evidence>
<proteinExistence type="inferred from homology"/>
<dbReference type="SMART" id="SM00256">
    <property type="entry name" value="FBOX"/>
    <property type="match status" value="1"/>
</dbReference>
<reference evidence="6" key="2">
    <citation type="submission" date="2022-01" db="EMBL/GenBank/DDBJ databases">
        <authorList>
            <person name="Yamashiro T."/>
            <person name="Shiraishi A."/>
            <person name="Satake H."/>
            <person name="Nakayama K."/>
        </authorList>
    </citation>
    <scope>NUCLEOTIDE SEQUENCE</scope>
</reference>
<sequence length="399" mass="46458">MMEEVFVKRLKEEVMLRVEKEKMVNYEREKNKRRHALMNSDHWKASTSRISNYVKPWTEEHSRPNRATDRVHLANVFYIYLGQRGLLRCRFPWCKDVCVDRRFWESLVYLDPAKKGWIMDEVFMPINETDSHWCLAQLDLQSGVVTFYDSGITYDPEWRDWYITLKGNAPLFKGDLVCVSMHTQYFINTPSFEMSDFIPIELQYDIINRLPVKSILAFRNISKHWKSYIDSSEFIQQYGCRETANCSFTLTYEQGFQSFMRMVNEDFQFTPLNLNLQLSCLSPIGTSEAQAAGTRFRTIGCQEKQLELESVQTRSSVVLSGTFSVGDIVLLYGWDLAVDGASVTSFSMLFSIPTTNSIKLIEFWGMCMEADGGSFYIGPYKESVILLNYRDRSLYSLTL</sequence>
<dbReference type="InterPro" id="IPR036047">
    <property type="entry name" value="F-box-like_dom_sf"/>
</dbReference>
<dbReference type="SUPFAM" id="SSF54001">
    <property type="entry name" value="Cysteine proteinases"/>
    <property type="match status" value="1"/>
</dbReference>
<dbReference type="InterPro" id="IPR038765">
    <property type="entry name" value="Papain-like_cys_pep_sf"/>
</dbReference>
<feature type="domain" description="F-box" evidence="4">
    <location>
        <begin position="198"/>
        <end position="238"/>
    </location>
</feature>
<dbReference type="PROSITE" id="PS50600">
    <property type="entry name" value="ULP_PROTEASE"/>
    <property type="match status" value="1"/>
</dbReference>
<evidence type="ECO:0000256" key="3">
    <source>
        <dbReference type="ARBA" id="ARBA00022801"/>
    </source>
</evidence>
<dbReference type="Gene3D" id="3.40.395.10">
    <property type="entry name" value="Adenoviral Proteinase, Chain A"/>
    <property type="match status" value="1"/>
</dbReference>
<comment type="similarity">
    <text evidence="1">Belongs to the peptidase C48 family.</text>
</comment>
<dbReference type="PROSITE" id="PS50181">
    <property type="entry name" value="FBOX"/>
    <property type="match status" value="1"/>
</dbReference>
<protein>
    <submittedName>
        <fullName evidence="6">Phospholipase-like protein</fullName>
    </submittedName>
</protein>
<organism evidence="6 7">
    <name type="scientific">Tanacetum coccineum</name>
    <dbReference type="NCBI Taxonomy" id="301880"/>
    <lineage>
        <taxon>Eukaryota</taxon>
        <taxon>Viridiplantae</taxon>
        <taxon>Streptophyta</taxon>
        <taxon>Embryophyta</taxon>
        <taxon>Tracheophyta</taxon>
        <taxon>Spermatophyta</taxon>
        <taxon>Magnoliopsida</taxon>
        <taxon>eudicotyledons</taxon>
        <taxon>Gunneridae</taxon>
        <taxon>Pentapetalae</taxon>
        <taxon>asterids</taxon>
        <taxon>campanulids</taxon>
        <taxon>Asterales</taxon>
        <taxon>Asteraceae</taxon>
        <taxon>Asteroideae</taxon>
        <taxon>Anthemideae</taxon>
        <taxon>Anthemidinae</taxon>
        <taxon>Tanacetum</taxon>
    </lineage>
</organism>
<keyword evidence="3" id="KW-0378">Hydrolase</keyword>
<dbReference type="InterPro" id="IPR003653">
    <property type="entry name" value="Peptidase_C48_C"/>
</dbReference>
<keyword evidence="7" id="KW-1185">Reference proteome</keyword>
<dbReference type="Proteomes" id="UP001151760">
    <property type="component" value="Unassembled WGS sequence"/>
</dbReference>
<accession>A0ABQ5HGV2</accession>
<evidence type="ECO:0000256" key="1">
    <source>
        <dbReference type="ARBA" id="ARBA00005234"/>
    </source>
</evidence>
<dbReference type="EMBL" id="BQNB010019548">
    <property type="protein sequence ID" value="GJT86460.1"/>
    <property type="molecule type" value="Genomic_DNA"/>
</dbReference>
<evidence type="ECO:0000313" key="7">
    <source>
        <dbReference type="Proteomes" id="UP001151760"/>
    </source>
</evidence>
<reference evidence="6" key="1">
    <citation type="journal article" date="2022" name="Int. J. Mol. Sci.">
        <title>Draft Genome of Tanacetum Coccineum: Genomic Comparison of Closely Related Tanacetum-Family Plants.</title>
        <authorList>
            <person name="Yamashiro T."/>
            <person name="Shiraishi A."/>
            <person name="Nakayama K."/>
            <person name="Satake H."/>
        </authorList>
    </citation>
    <scope>NUCLEOTIDE SEQUENCE</scope>
</reference>